<evidence type="ECO:0000313" key="1">
    <source>
        <dbReference type="EMBL" id="KAK4437340.1"/>
    </source>
</evidence>
<keyword evidence="2" id="KW-1185">Reference proteome</keyword>
<gene>
    <name evidence="1" type="ORF">Salat_0067900</name>
</gene>
<organism evidence="1 2">
    <name type="scientific">Sesamum alatum</name>
    <dbReference type="NCBI Taxonomy" id="300844"/>
    <lineage>
        <taxon>Eukaryota</taxon>
        <taxon>Viridiplantae</taxon>
        <taxon>Streptophyta</taxon>
        <taxon>Embryophyta</taxon>
        <taxon>Tracheophyta</taxon>
        <taxon>Spermatophyta</taxon>
        <taxon>Magnoliopsida</taxon>
        <taxon>eudicotyledons</taxon>
        <taxon>Gunneridae</taxon>
        <taxon>Pentapetalae</taxon>
        <taxon>asterids</taxon>
        <taxon>lamiids</taxon>
        <taxon>Lamiales</taxon>
        <taxon>Pedaliaceae</taxon>
        <taxon>Sesamum</taxon>
    </lineage>
</organism>
<reference evidence="1" key="1">
    <citation type="submission" date="2020-06" db="EMBL/GenBank/DDBJ databases">
        <authorList>
            <person name="Li T."/>
            <person name="Hu X."/>
            <person name="Zhang T."/>
            <person name="Song X."/>
            <person name="Zhang H."/>
            <person name="Dai N."/>
            <person name="Sheng W."/>
            <person name="Hou X."/>
            <person name="Wei L."/>
        </authorList>
    </citation>
    <scope>NUCLEOTIDE SEQUENCE</scope>
    <source>
        <strain evidence="1">3651</strain>
        <tissue evidence="1">Leaf</tissue>
    </source>
</reference>
<reference evidence="1" key="2">
    <citation type="journal article" date="2024" name="Plant">
        <title>Genomic evolution and insights into agronomic trait innovations of Sesamum species.</title>
        <authorList>
            <person name="Miao H."/>
            <person name="Wang L."/>
            <person name="Qu L."/>
            <person name="Liu H."/>
            <person name="Sun Y."/>
            <person name="Le M."/>
            <person name="Wang Q."/>
            <person name="Wei S."/>
            <person name="Zheng Y."/>
            <person name="Lin W."/>
            <person name="Duan Y."/>
            <person name="Cao H."/>
            <person name="Xiong S."/>
            <person name="Wang X."/>
            <person name="Wei L."/>
            <person name="Li C."/>
            <person name="Ma Q."/>
            <person name="Ju M."/>
            <person name="Zhao R."/>
            <person name="Li G."/>
            <person name="Mu C."/>
            <person name="Tian Q."/>
            <person name="Mei H."/>
            <person name="Zhang T."/>
            <person name="Gao T."/>
            <person name="Zhang H."/>
        </authorList>
    </citation>
    <scope>NUCLEOTIDE SEQUENCE</scope>
    <source>
        <strain evidence="1">3651</strain>
    </source>
</reference>
<proteinExistence type="predicted"/>
<sequence length="108" mass="12057">MMVTYLQGQDLYVVWSFNLDLRLAKNTVKSSLRCGKQGHGPLTELHFGLVVYGLRCNIQKEMAILSPSSISQAIGLAKLLESKHQDHPFLSYAHPLMVALVRRVLPPA</sequence>
<evidence type="ECO:0000313" key="2">
    <source>
        <dbReference type="Proteomes" id="UP001293254"/>
    </source>
</evidence>
<dbReference type="AlphaFoldDB" id="A0AAE1YV43"/>
<accession>A0AAE1YV43</accession>
<dbReference type="EMBL" id="JACGWO010000001">
    <property type="protein sequence ID" value="KAK4437340.1"/>
    <property type="molecule type" value="Genomic_DNA"/>
</dbReference>
<protein>
    <submittedName>
        <fullName evidence="1">Uncharacterized protein</fullName>
    </submittedName>
</protein>
<comment type="caution">
    <text evidence="1">The sequence shown here is derived from an EMBL/GenBank/DDBJ whole genome shotgun (WGS) entry which is preliminary data.</text>
</comment>
<name>A0AAE1YV43_9LAMI</name>
<dbReference type="Proteomes" id="UP001293254">
    <property type="component" value="Unassembled WGS sequence"/>
</dbReference>